<evidence type="ECO:0000313" key="5">
    <source>
        <dbReference type="EMBL" id="KAK9949990.1"/>
    </source>
</evidence>
<dbReference type="InterPro" id="IPR036188">
    <property type="entry name" value="FAD/NAD-bd_sf"/>
</dbReference>
<keyword evidence="2" id="KW-0503">Monooxygenase</keyword>
<dbReference type="Pfam" id="PF01494">
    <property type="entry name" value="FAD_binding_3"/>
    <property type="match status" value="1"/>
</dbReference>
<evidence type="ECO:0000259" key="4">
    <source>
        <dbReference type="Pfam" id="PF01494"/>
    </source>
</evidence>
<dbReference type="PRINTS" id="PR00420">
    <property type="entry name" value="RNGMNOXGNASE"/>
</dbReference>
<keyword evidence="6" id="KW-1185">Reference proteome</keyword>
<evidence type="ECO:0000313" key="6">
    <source>
        <dbReference type="Proteomes" id="UP001457282"/>
    </source>
</evidence>
<dbReference type="PANTHER" id="PTHR45934">
    <property type="entry name" value="FAD/NAD(P)-BINDING OXIDOREDUCTASE FAMILY PROTEIN"/>
    <property type="match status" value="1"/>
</dbReference>
<accession>A0AAW1YND5</accession>
<evidence type="ECO:0000256" key="2">
    <source>
        <dbReference type="ARBA" id="ARBA00023033"/>
    </source>
</evidence>
<evidence type="ECO:0000256" key="3">
    <source>
        <dbReference type="ARBA" id="ARBA00024018"/>
    </source>
</evidence>
<dbReference type="Proteomes" id="UP001457282">
    <property type="component" value="Unassembled WGS sequence"/>
</dbReference>
<organism evidence="5 6">
    <name type="scientific">Rubus argutus</name>
    <name type="common">Southern blackberry</name>
    <dbReference type="NCBI Taxonomy" id="59490"/>
    <lineage>
        <taxon>Eukaryota</taxon>
        <taxon>Viridiplantae</taxon>
        <taxon>Streptophyta</taxon>
        <taxon>Embryophyta</taxon>
        <taxon>Tracheophyta</taxon>
        <taxon>Spermatophyta</taxon>
        <taxon>Magnoliopsida</taxon>
        <taxon>eudicotyledons</taxon>
        <taxon>Gunneridae</taxon>
        <taxon>Pentapetalae</taxon>
        <taxon>rosids</taxon>
        <taxon>fabids</taxon>
        <taxon>Rosales</taxon>
        <taxon>Rosaceae</taxon>
        <taxon>Rosoideae</taxon>
        <taxon>Rosoideae incertae sedis</taxon>
        <taxon>Rubus</taxon>
    </lineage>
</organism>
<dbReference type="InterPro" id="IPR002938">
    <property type="entry name" value="FAD-bd"/>
</dbReference>
<feature type="domain" description="FAD-binding" evidence="4">
    <location>
        <begin position="7"/>
        <end position="332"/>
    </location>
</feature>
<reference evidence="5 6" key="1">
    <citation type="journal article" date="2023" name="G3 (Bethesda)">
        <title>A chromosome-length genome assembly and annotation of blackberry (Rubus argutus, cv. 'Hillquist').</title>
        <authorList>
            <person name="Bruna T."/>
            <person name="Aryal R."/>
            <person name="Dudchenko O."/>
            <person name="Sargent D.J."/>
            <person name="Mead D."/>
            <person name="Buti M."/>
            <person name="Cavallini A."/>
            <person name="Hytonen T."/>
            <person name="Andres J."/>
            <person name="Pham M."/>
            <person name="Weisz D."/>
            <person name="Mascagni F."/>
            <person name="Usai G."/>
            <person name="Natali L."/>
            <person name="Bassil N."/>
            <person name="Fernandez G.E."/>
            <person name="Lomsadze A."/>
            <person name="Armour M."/>
            <person name="Olukolu B."/>
            <person name="Poorten T."/>
            <person name="Britton C."/>
            <person name="Davik J."/>
            <person name="Ashrafi H."/>
            <person name="Aiden E.L."/>
            <person name="Borodovsky M."/>
            <person name="Worthington M."/>
        </authorList>
    </citation>
    <scope>NUCLEOTIDE SEQUENCE [LARGE SCALE GENOMIC DNA]</scope>
    <source>
        <strain evidence="5">PI 553951</strain>
    </source>
</reference>
<dbReference type="GO" id="GO:0004497">
    <property type="term" value="F:monooxygenase activity"/>
    <property type="evidence" value="ECO:0007669"/>
    <property type="project" value="UniProtKB-KW"/>
</dbReference>
<dbReference type="EMBL" id="JBEDUW010000001">
    <property type="protein sequence ID" value="KAK9949990.1"/>
    <property type="molecule type" value="Genomic_DNA"/>
</dbReference>
<keyword evidence="1" id="KW-0560">Oxidoreductase</keyword>
<dbReference type="PANTHER" id="PTHR45934:SF1">
    <property type="entry name" value="OS04G0423100 PROTEIN"/>
    <property type="match status" value="1"/>
</dbReference>
<sequence>MGTTVEDVVIVGAGIAGLATAVALKRAGVEALVLERSEGLRTTGTALILFPNAWFALDALGVSHKLAAYAPIPKGYVTDLDTGEVREISFTGANGDTVGPKPVHRKVLLEALADELPVHSIRFSSKISAIETQQHEGSSIAIIHMESGTVIKAKVLIGCDGVHSVVSRWLGFGEPVLSGRSAVRGLAVYPQGHGLSQNVQHFVGLGRRAGMVALTDKEIFWFFSCTAKGITLYQLQGPSLAKDPKDIQKEVLEKYAKDLPHLYRDVVQHSNLSTLSWAPLMFRYPWQVVYGNLSKQNITVAGDAMHPMTPDLAQGGCQALEDAVILGRHIGTSFVQNGRILVPKEMSEVLGKYVEERRWRVALLIMGSYLSGWVQQSGSGWVMKFLRGTIFYKFISPKLFRIVRYDCGKLEF</sequence>
<name>A0AAW1YND5_RUBAR</name>
<comment type="similarity">
    <text evidence="3">Belongs to the 3-hydroxybenzoate 6-hydroxylase family.</text>
</comment>
<protein>
    <recommendedName>
        <fullName evidence="4">FAD-binding domain-containing protein</fullName>
    </recommendedName>
</protein>
<gene>
    <name evidence="5" type="ORF">M0R45_005497</name>
</gene>
<comment type="caution">
    <text evidence="5">The sequence shown here is derived from an EMBL/GenBank/DDBJ whole genome shotgun (WGS) entry which is preliminary data.</text>
</comment>
<dbReference type="GO" id="GO:0071949">
    <property type="term" value="F:FAD binding"/>
    <property type="evidence" value="ECO:0007669"/>
    <property type="project" value="InterPro"/>
</dbReference>
<dbReference type="AlphaFoldDB" id="A0AAW1YND5"/>
<dbReference type="Gene3D" id="3.50.50.60">
    <property type="entry name" value="FAD/NAD(P)-binding domain"/>
    <property type="match status" value="1"/>
</dbReference>
<dbReference type="InterPro" id="IPR044560">
    <property type="entry name" value="MOase"/>
</dbReference>
<dbReference type="SUPFAM" id="SSF51905">
    <property type="entry name" value="FAD/NAD(P)-binding domain"/>
    <property type="match status" value="1"/>
</dbReference>
<proteinExistence type="inferred from homology"/>
<evidence type="ECO:0000256" key="1">
    <source>
        <dbReference type="ARBA" id="ARBA00023002"/>
    </source>
</evidence>